<evidence type="ECO:0000256" key="1">
    <source>
        <dbReference type="SAM" id="Phobius"/>
    </source>
</evidence>
<comment type="caution">
    <text evidence="2">The sequence shown here is derived from an EMBL/GenBank/DDBJ whole genome shotgun (WGS) entry which is preliminary data.</text>
</comment>
<feature type="transmembrane region" description="Helical" evidence="1">
    <location>
        <begin position="44"/>
        <end position="65"/>
    </location>
</feature>
<keyword evidence="1" id="KW-0812">Transmembrane</keyword>
<feature type="transmembrane region" description="Helical" evidence="1">
    <location>
        <begin position="16"/>
        <end position="37"/>
    </location>
</feature>
<evidence type="ECO:0000313" key="2">
    <source>
        <dbReference type="EMBL" id="PPQ94408.1"/>
    </source>
</evidence>
<dbReference type="OrthoDB" id="2686513at2759"/>
<dbReference type="EMBL" id="NHYD01000345">
    <property type="protein sequence ID" value="PPQ94408.1"/>
    <property type="molecule type" value="Genomic_DNA"/>
</dbReference>
<accession>A0A409XUK3</accession>
<gene>
    <name evidence="2" type="ORF">CVT25_002496</name>
</gene>
<protein>
    <submittedName>
        <fullName evidence="2">Uncharacterized protein</fullName>
    </submittedName>
</protein>
<keyword evidence="3" id="KW-1185">Reference proteome</keyword>
<keyword evidence="1" id="KW-0472">Membrane</keyword>
<proteinExistence type="predicted"/>
<dbReference type="AlphaFoldDB" id="A0A409XUK3"/>
<name>A0A409XUK3_PSICY</name>
<organism evidence="2 3">
    <name type="scientific">Psilocybe cyanescens</name>
    <dbReference type="NCBI Taxonomy" id="93625"/>
    <lineage>
        <taxon>Eukaryota</taxon>
        <taxon>Fungi</taxon>
        <taxon>Dikarya</taxon>
        <taxon>Basidiomycota</taxon>
        <taxon>Agaricomycotina</taxon>
        <taxon>Agaricomycetes</taxon>
        <taxon>Agaricomycetidae</taxon>
        <taxon>Agaricales</taxon>
        <taxon>Agaricineae</taxon>
        <taxon>Strophariaceae</taxon>
        <taxon>Psilocybe</taxon>
    </lineage>
</organism>
<feature type="transmembrane region" description="Helical" evidence="1">
    <location>
        <begin position="196"/>
        <end position="214"/>
    </location>
</feature>
<reference evidence="2 3" key="1">
    <citation type="journal article" date="2018" name="Evol. Lett.">
        <title>Horizontal gene cluster transfer increased hallucinogenic mushroom diversity.</title>
        <authorList>
            <person name="Reynolds H.T."/>
            <person name="Vijayakumar V."/>
            <person name="Gluck-Thaler E."/>
            <person name="Korotkin H.B."/>
            <person name="Matheny P.B."/>
            <person name="Slot J.C."/>
        </authorList>
    </citation>
    <scope>NUCLEOTIDE SEQUENCE [LARGE SCALE GENOMIC DNA]</scope>
    <source>
        <strain evidence="2 3">2631</strain>
    </source>
</reference>
<sequence length="291" mass="32904">QEINYLWKGPKNRSSYWFFINRYTAFFGNIAVTILGFMDLSSRILLIVNQVLVCILLTLRVFALYDRSLRVLAYLITSGVILMAVTSWVMFGQKSAPSETASGCHVGFSRMTFVDSSVDLDIFVQSHPYVAYLYTLRILNDIPFPFKGLAGAWEALFVYDSIIFALTIVKTWKARQDHAITGISIPLISLMLRDGAIYFAVMALCNFANILTYYPFLRGGLSTFASSISVTMMSRLMLNLHETADAGIFSIEATTTRRNHMEQYTDDTLDIVHPSTVSDAETIRSQRRKSR</sequence>
<dbReference type="Proteomes" id="UP000283269">
    <property type="component" value="Unassembled WGS sequence"/>
</dbReference>
<feature type="transmembrane region" description="Helical" evidence="1">
    <location>
        <begin position="71"/>
        <end position="91"/>
    </location>
</feature>
<evidence type="ECO:0000313" key="3">
    <source>
        <dbReference type="Proteomes" id="UP000283269"/>
    </source>
</evidence>
<dbReference type="InParanoid" id="A0A409XUK3"/>
<keyword evidence="1" id="KW-1133">Transmembrane helix</keyword>
<feature type="non-terminal residue" evidence="2">
    <location>
        <position position="1"/>
    </location>
</feature>